<keyword evidence="1" id="KW-0472">Membrane</keyword>
<organism evidence="2">
    <name type="scientific">Amblyomma cajennense</name>
    <name type="common">Cayenne tick</name>
    <name type="synonym">Acarus cajennensis</name>
    <dbReference type="NCBI Taxonomy" id="34607"/>
    <lineage>
        <taxon>Eukaryota</taxon>
        <taxon>Metazoa</taxon>
        <taxon>Ecdysozoa</taxon>
        <taxon>Arthropoda</taxon>
        <taxon>Chelicerata</taxon>
        <taxon>Arachnida</taxon>
        <taxon>Acari</taxon>
        <taxon>Parasitiformes</taxon>
        <taxon>Ixodida</taxon>
        <taxon>Ixodoidea</taxon>
        <taxon>Ixodidae</taxon>
        <taxon>Amblyomminae</taxon>
        <taxon>Amblyomma</taxon>
    </lineage>
</organism>
<reference evidence="2" key="1">
    <citation type="submission" date="2014-03" db="EMBL/GenBank/DDBJ databases">
        <title>The sialotranscriptome of Amblyomma triste, Amblyomma parvum and Amblyomma cajennense ticks, uncovered by 454-based RNA-seq.</title>
        <authorList>
            <person name="Garcia G.R."/>
            <person name="Gardinassi L.G."/>
            <person name="Ribeiro J.M."/>
            <person name="Anatriello E."/>
            <person name="Ferreira B.R."/>
            <person name="Moreira H.N."/>
            <person name="Mafra C."/>
            <person name="Olegario M.M."/>
            <person name="Szabo P.J."/>
            <person name="Miranda-Santos I.K."/>
            <person name="Maruyama S.R."/>
        </authorList>
    </citation>
    <scope>NUCLEOTIDE SEQUENCE</scope>
    <source>
        <strain evidence="2">Uberlandia</strain>
        <tissue evidence="2">Salivary glands</tissue>
    </source>
</reference>
<dbReference type="EMBL" id="GBBK01005744">
    <property type="protein sequence ID" value="JAC18738.1"/>
    <property type="molecule type" value="mRNA"/>
</dbReference>
<accession>A0A023FD05</accession>
<evidence type="ECO:0000313" key="2">
    <source>
        <dbReference type="EMBL" id="JAC18738.1"/>
    </source>
</evidence>
<name>A0A023FD05_AMBCJ</name>
<keyword evidence="1" id="KW-1133">Transmembrane helix</keyword>
<proteinExistence type="evidence at transcript level"/>
<feature type="transmembrane region" description="Helical" evidence="1">
    <location>
        <begin position="49"/>
        <end position="70"/>
    </location>
</feature>
<evidence type="ECO:0000256" key="1">
    <source>
        <dbReference type="SAM" id="Phobius"/>
    </source>
</evidence>
<keyword evidence="1" id="KW-0812">Transmembrane</keyword>
<sequence length="71" mass="8274">MLFFLCTFVVNDYVRCWCLPTFPMSLLLTISYYDTNEQHLPDVFFVKTFLLAIAALEYCVRYLCGILFVAG</sequence>
<protein>
    <submittedName>
        <fullName evidence="2">Uncharacterized protein</fullName>
    </submittedName>
</protein>
<dbReference type="AlphaFoldDB" id="A0A023FD05"/>